<organism evidence="2 3">
    <name type="scientific">Sodiomyces alkalinus (strain CBS 110278 / VKM F-3762 / F11)</name>
    <name type="common">Alkaliphilic filamentous fungus</name>
    <dbReference type="NCBI Taxonomy" id="1314773"/>
    <lineage>
        <taxon>Eukaryota</taxon>
        <taxon>Fungi</taxon>
        <taxon>Dikarya</taxon>
        <taxon>Ascomycota</taxon>
        <taxon>Pezizomycotina</taxon>
        <taxon>Sordariomycetes</taxon>
        <taxon>Hypocreomycetidae</taxon>
        <taxon>Glomerellales</taxon>
        <taxon>Plectosphaerellaceae</taxon>
        <taxon>Sodiomyces</taxon>
    </lineage>
</organism>
<dbReference type="AlphaFoldDB" id="A0A3N2Q4Z8"/>
<evidence type="ECO:0000313" key="3">
    <source>
        <dbReference type="Proteomes" id="UP000272025"/>
    </source>
</evidence>
<reference evidence="2 3" key="1">
    <citation type="journal article" date="2018" name="Mol. Ecol.">
        <title>The obligate alkalophilic soda-lake fungus Sodiomyces alkalinus has shifted to a protein diet.</title>
        <authorList>
            <person name="Grum-Grzhimaylo A.A."/>
            <person name="Falkoski D.L."/>
            <person name="van den Heuvel J."/>
            <person name="Valero-Jimenez C.A."/>
            <person name="Min B."/>
            <person name="Choi I.G."/>
            <person name="Lipzen A."/>
            <person name="Daum C.G."/>
            <person name="Aanen D.K."/>
            <person name="Tsang A."/>
            <person name="Henrissat B."/>
            <person name="Bilanenko E.N."/>
            <person name="de Vries R.P."/>
            <person name="van Kan J.A.L."/>
            <person name="Grigoriev I.V."/>
            <person name="Debets A.J.M."/>
        </authorList>
    </citation>
    <scope>NUCLEOTIDE SEQUENCE [LARGE SCALE GENOMIC DNA]</scope>
    <source>
        <strain evidence="2 3">F11</strain>
    </source>
</reference>
<protein>
    <recommendedName>
        <fullName evidence="4">Secreted protein</fullName>
    </recommendedName>
</protein>
<evidence type="ECO:0008006" key="4">
    <source>
        <dbReference type="Google" id="ProtNLM"/>
    </source>
</evidence>
<keyword evidence="1" id="KW-0732">Signal</keyword>
<evidence type="ECO:0000313" key="2">
    <source>
        <dbReference type="EMBL" id="ROT41776.1"/>
    </source>
</evidence>
<evidence type="ECO:0000256" key="1">
    <source>
        <dbReference type="SAM" id="SignalP"/>
    </source>
</evidence>
<name>A0A3N2Q4Z8_SODAK</name>
<dbReference type="RefSeq" id="XP_028469582.1">
    <property type="nucleotide sequence ID" value="XM_028606690.1"/>
</dbReference>
<feature type="chain" id="PRO_5018324488" description="Secreted protein" evidence="1">
    <location>
        <begin position="25"/>
        <end position="100"/>
    </location>
</feature>
<feature type="signal peptide" evidence="1">
    <location>
        <begin position="1"/>
        <end position="24"/>
    </location>
</feature>
<gene>
    <name evidence="2" type="ORF">SODALDRAFT_129507</name>
</gene>
<sequence length="100" mass="11455">MYLLYFCTFVPFMLTLLGLDSTWAYRPSLLGRRSQFPSHGPAPLIPSFSLMYPKQQQQQSPAMPHDHVRWHLCASHSLLRNQRVTARTNANLGQTREPSG</sequence>
<accession>A0A3N2Q4Z8</accession>
<dbReference type="GeneID" id="39575168"/>
<proteinExistence type="predicted"/>
<dbReference type="EMBL" id="ML119052">
    <property type="protein sequence ID" value="ROT41776.1"/>
    <property type="molecule type" value="Genomic_DNA"/>
</dbReference>
<keyword evidence="3" id="KW-1185">Reference proteome</keyword>
<dbReference type="Proteomes" id="UP000272025">
    <property type="component" value="Unassembled WGS sequence"/>
</dbReference>